<reference evidence="1 2" key="1">
    <citation type="submission" date="2017-03" db="EMBL/GenBank/DDBJ databases">
        <authorList>
            <person name="Afonso C.L."/>
            <person name="Miller P.J."/>
            <person name="Scott M.A."/>
            <person name="Spackman E."/>
            <person name="Goraichik I."/>
            <person name="Dimitrov K.M."/>
            <person name="Suarez D.L."/>
            <person name="Swayne D.E."/>
        </authorList>
    </citation>
    <scope>NUCLEOTIDE SEQUENCE [LARGE SCALE GENOMIC DNA]</scope>
    <source>
        <strain evidence="1 2">DNF00076</strain>
    </source>
</reference>
<sequence>MESNKLVFISDWITETDKPNYRTKLYLRLDDECKNGVCDFHYRVEQECRANGRWVFYYSGDDVDFVRKFFPAVVPFLDLDNCNFEGKFHHTVENGVYYLKNLDRSKVMEIFHISEEEYHQLLIASEEKEFFAYQLNSLGILKRWKKHADEFIALLERMTGYIWVNPYEGKSVPFDSTVLTKEQAAAIEEKIAQGYYSEENILSRKNELHAKKVAEKKADTIKEFDTKIASAMREKELAVSILDAGILSRNYIYYGFKNEVVFNWSNSDETISEKAFQEYVEKYGSVLFPEIKFTFKKQ</sequence>
<evidence type="ECO:0000313" key="2">
    <source>
        <dbReference type="Proteomes" id="UP000236634"/>
    </source>
</evidence>
<dbReference type="EMBL" id="NBAX01000001">
    <property type="protein sequence ID" value="PNP96376.1"/>
    <property type="molecule type" value="Genomic_DNA"/>
</dbReference>
<evidence type="ECO:0000313" key="1">
    <source>
        <dbReference type="EMBL" id="PNP96376.1"/>
    </source>
</evidence>
<proteinExistence type="predicted"/>
<comment type="caution">
    <text evidence="1">The sequence shown here is derived from an EMBL/GenBank/DDBJ whole genome shotgun (WGS) entry which is preliminary data.</text>
</comment>
<gene>
    <name evidence="1" type="ORF">BFS16_00380</name>
</gene>
<dbReference type="AlphaFoldDB" id="A0A2K0XPB5"/>
<accession>A0A2K0XPB5</accession>
<dbReference type="RefSeq" id="WP_103002330.1">
    <property type="nucleotide sequence ID" value="NZ_NBAX01000001.1"/>
</dbReference>
<dbReference type="Proteomes" id="UP000236634">
    <property type="component" value="Unassembled WGS sequence"/>
</dbReference>
<organism evidence="1 2">
    <name type="scientific">Hoylesella timonensis</name>
    <dbReference type="NCBI Taxonomy" id="386414"/>
    <lineage>
        <taxon>Bacteria</taxon>
        <taxon>Pseudomonadati</taxon>
        <taxon>Bacteroidota</taxon>
        <taxon>Bacteroidia</taxon>
        <taxon>Bacteroidales</taxon>
        <taxon>Prevotellaceae</taxon>
        <taxon>Hoylesella</taxon>
    </lineage>
</organism>
<name>A0A2K0XPB5_9BACT</name>
<protein>
    <submittedName>
        <fullName evidence="1">Uncharacterized protein</fullName>
    </submittedName>
</protein>